<gene>
    <name evidence="2" type="ordered locus">Fluta_1714</name>
</gene>
<dbReference type="AlphaFoldDB" id="F2IHE1"/>
<organism evidence="2 3">
    <name type="scientific">Fluviicola taffensis (strain DSM 16823 / NCIMB 13979 / RW262)</name>
    <dbReference type="NCBI Taxonomy" id="755732"/>
    <lineage>
        <taxon>Bacteria</taxon>
        <taxon>Pseudomonadati</taxon>
        <taxon>Bacteroidota</taxon>
        <taxon>Flavobacteriia</taxon>
        <taxon>Flavobacteriales</taxon>
        <taxon>Crocinitomicaceae</taxon>
        <taxon>Fluviicola</taxon>
    </lineage>
</organism>
<evidence type="ECO:0000313" key="2">
    <source>
        <dbReference type="EMBL" id="AEA43706.1"/>
    </source>
</evidence>
<dbReference type="OrthoDB" id="1467828at2"/>
<dbReference type="KEGG" id="fte:Fluta_1714"/>
<reference evidence="2 3" key="1">
    <citation type="journal article" date="2011" name="Stand. Genomic Sci.">
        <title>Complete genome sequence of the gliding freshwater bacterium Fluviicola taffensis type strain (RW262).</title>
        <authorList>
            <person name="Woyke T."/>
            <person name="Chertkov O."/>
            <person name="Lapidus A."/>
            <person name="Nolan M."/>
            <person name="Lucas S."/>
            <person name="Del Rio T.G."/>
            <person name="Tice H."/>
            <person name="Cheng J.F."/>
            <person name="Tapia R."/>
            <person name="Han C."/>
            <person name="Goodwin L."/>
            <person name="Pitluck S."/>
            <person name="Liolios K."/>
            <person name="Pagani I."/>
            <person name="Ivanova N."/>
            <person name="Huntemann M."/>
            <person name="Mavromatis K."/>
            <person name="Mikhailova N."/>
            <person name="Pati A."/>
            <person name="Chen A."/>
            <person name="Palaniappan K."/>
            <person name="Land M."/>
            <person name="Hauser L."/>
            <person name="Brambilla E.M."/>
            <person name="Rohde M."/>
            <person name="Mwirichia R."/>
            <person name="Sikorski J."/>
            <person name="Tindall B.J."/>
            <person name="Goker M."/>
            <person name="Bristow J."/>
            <person name="Eisen J.A."/>
            <person name="Markowitz V."/>
            <person name="Hugenholtz P."/>
            <person name="Klenk H.P."/>
            <person name="Kyrpides N.C."/>
        </authorList>
    </citation>
    <scope>NUCLEOTIDE SEQUENCE [LARGE SCALE GENOMIC DNA]</scope>
    <source>
        <strain evidence="3">DSM 16823 / RW262 / RW262</strain>
    </source>
</reference>
<reference evidence="3" key="2">
    <citation type="submission" date="2011-02" db="EMBL/GenBank/DDBJ databases">
        <title>The complete genome of Fluviicola taffensis DSM 16823.</title>
        <authorList>
            <consortium name="US DOE Joint Genome Institute (JGI-PGF)"/>
            <person name="Lucas S."/>
            <person name="Copeland A."/>
            <person name="Lapidus A."/>
            <person name="Bruce D."/>
            <person name="Goodwin L."/>
            <person name="Pitluck S."/>
            <person name="Kyrpides N."/>
            <person name="Mavromatis K."/>
            <person name="Ivanova N."/>
            <person name="Mikhailova N."/>
            <person name="Pagani I."/>
            <person name="Chertkov O."/>
            <person name="Detter J.C."/>
            <person name="Han C."/>
            <person name="Tapia R."/>
            <person name="Land M."/>
            <person name="Hauser L."/>
            <person name="Markowitz V."/>
            <person name="Cheng J.-F."/>
            <person name="Hugenholtz P."/>
            <person name="Woyke T."/>
            <person name="Wu D."/>
            <person name="Tindall B."/>
            <person name="Pomrenke H.G."/>
            <person name="Brambilla E."/>
            <person name="Klenk H.-P."/>
            <person name="Eisen J.A."/>
        </authorList>
    </citation>
    <scope>NUCLEOTIDE SEQUENCE [LARGE SCALE GENOMIC DNA]</scope>
    <source>
        <strain evidence="3">DSM 16823 / RW262 / RW262</strain>
    </source>
</reference>
<dbReference type="EMBL" id="CP002542">
    <property type="protein sequence ID" value="AEA43706.1"/>
    <property type="molecule type" value="Genomic_DNA"/>
</dbReference>
<evidence type="ECO:0000313" key="3">
    <source>
        <dbReference type="Proteomes" id="UP000007463"/>
    </source>
</evidence>
<protein>
    <submittedName>
        <fullName evidence="2">Uncharacterized protein</fullName>
    </submittedName>
</protein>
<dbReference type="HOGENOM" id="CLU_2953753_0_0_10"/>
<dbReference type="STRING" id="755732.Fluta_1714"/>
<dbReference type="Proteomes" id="UP000007463">
    <property type="component" value="Chromosome"/>
</dbReference>
<dbReference type="RefSeq" id="WP_013686476.1">
    <property type="nucleotide sequence ID" value="NC_015321.1"/>
</dbReference>
<keyword evidence="1" id="KW-0472">Membrane</keyword>
<accession>F2IHE1</accession>
<keyword evidence="3" id="KW-1185">Reference proteome</keyword>
<feature type="transmembrane region" description="Helical" evidence="1">
    <location>
        <begin position="24"/>
        <end position="43"/>
    </location>
</feature>
<name>F2IHE1_FLUTR</name>
<keyword evidence="1" id="KW-0812">Transmembrane</keyword>
<sequence>MNNFWFTLGKILNGAWFYDNIGNIFNYSCIVLGFIGLFYWLNWQRKFNAQAEKDSNQLK</sequence>
<evidence type="ECO:0000256" key="1">
    <source>
        <dbReference type="SAM" id="Phobius"/>
    </source>
</evidence>
<keyword evidence="1" id="KW-1133">Transmembrane helix</keyword>
<proteinExistence type="predicted"/>